<comment type="caution">
    <text evidence="1">The sequence shown here is derived from an EMBL/GenBank/DDBJ whole genome shotgun (WGS) entry which is preliminary data.</text>
</comment>
<dbReference type="AlphaFoldDB" id="A0A5D0WPD2"/>
<gene>
    <name evidence="1" type="ORF">FXB42_08820</name>
</gene>
<sequence>MKKIAIIPARSGSKGLKDKNVKLLNGKPLIAYTIEAAINSHCFDKMVVSTDSEAYAEIAKEYGAEVPFLRSEHLSGDEVATNDVIVDLLIKLKELGEEFDYLMILQPTSPLRTSDDIKKAIELMAEKNANAVVSLCEVDHSPLYTGQVPENLRIDGFIKKNISYRRQELPKYYRLNGAIYLSKVDYFLKYQDLYQEDCFAYIMDKSRSIDIDDEFDFELAEFYILHELENTMMNEEIYYTDGIIKSIDLKNSEVVICSNNSISISKDSKIRYNLWLEKDGDVLLEEAKVIECNKKISYKNVDNEIKSALIQIALGKQKARFMIKKNSNSTIDKNKELFVLDNLVISNE</sequence>
<organism evidence="1 2">
    <name type="scientific">Acetobacterium wieringae</name>
    <dbReference type="NCBI Taxonomy" id="52694"/>
    <lineage>
        <taxon>Bacteria</taxon>
        <taxon>Bacillati</taxon>
        <taxon>Bacillota</taxon>
        <taxon>Clostridia</taxon>
        <taxon>Eubacteriales</taxon>
        <taxon>Eubacteriaceae</taxon>
        <taxon>Acetobacterium</taxon>
    </lineage>
</organism>
<evidence type="ECO:0000313" key="1">
    <source>
        <dbReference type="EMBL" id="TYC85953.1"/>
    </source>
</evidence>
<reference evidence="1 2" key="1">
    <citation type="submission" date="2019-08" db="EMBL/GenBank/DDBJ databases">
        <title>Isolation and enrichment of carboxydotrophic bacteria from anaerobic sludge for the production of bio-based chemicals from syngas.</title>
        <authorList>
            <person name="Antares A.L."/>
            <person name="Moreira J."/>
            <person name="Diender M."/>
            <person name="Parshina S.N."/>
            <person name="Stams A.J.M."/>
            <person name="Alves M."/>
            <person name="Alves J.I."/>
            <person name="Sousa D.Z."/>
        </authorList>
    </citation>
    <scope>NUCLEOTIDE SEQUENCE [LARGE SCALE GENOMIC DNA]</scope>
    <source>
        <strain evidence="1 2">JM</strain>
    </source>
</reference>
<dbReference type="RefSeq" id="WP_148637496.1">
    <property type="nucleotide sequence ID" value="NZ_VSLA01000013.1"/>
</dbReference>
<dbReference type="SUPFAM" id="SSF53448">
    <property type="entry name" value="Nucleotide-diphospho-sugar transferases"/>
    <property type="match status" value="1"/>
</dbReference>
<dbReference type="PANTHER" id="PTHR21485">
    <property type="entry name" value="HAD SUPERFAMILY MEMBERS CMAS AND KDSC"/>
    <property type="match status" value="1"/>
</dbReference>
<proteinExistence type="predicted"/>
<dbReference type="InterPro" id="IPR050793">
    <property type="entry name" value="CMP-NeuNAc_synthase"/>
</dbReference>
<dbReference type="Gene3D" id="3.90.550.10">
    <property type="entry name" value="Spore Coat Polysaccharide Biosynthesis Protein SpsA, Chain A"/>
    <property type="match status" value="1"/>
</dbReference>
<dbReference type="Pfam" id="PF02348">
    <property type="entry name" value="CTP_transf_3"/>
    <property type="match status" value="1"/>
</dbReference>
<name>A0A5D0WPD2_9FIRM</name>
<dbReference type="EMBL" id="VSLA01000013">
    <property type="protein sequence ID" value="TYC85953.1"/>
    <property type="molecule type" value="Genomic_DNA"/>
</dbReference>
<dbReference type="GO" id="GO:0008781">
    <property type="term" value="F:N-acylneuraminate cytidylyltransferase activity"/>
    <property type="evidence" value="ECO:0007669"/>
    <property type="project" value="TreeGrafter"/>
</dbReference>
<dbReference type="InterPro" id="IPR029044">
    <property type="entry name" value="Nucleotide-diphossugar_trans"/>
</dbReference>
<dbReference type="Proteomes" id="UP000322619">
    <property type="component" value="Unassembled WGS sequence"/>
</dbReference>
<dbReference type="CDD" id="cd02513">
    <property type="entry name" value="CMP-NeuAc_Synthase"/>
    <property type="match status" value="1"/>
</dbReference>
<protein>
    <submittedName>
        <fullName evidence="1">Acylneuraminate cytidylyltransferase family protein</fullName>
    </submittedName>
</protein>
<accession>A0A5D0WPD2</accession>
<dbReference type="InterPro" id="IPR003329">
    <property type="entry name" value="Cytidylyl_trans"/>
</dbReference>
<dbReference type="PANTHER" id="PTHR21485:SF6">
    <property type="entry name" value="N-ACYLNEURAMINATE CYTIDYLYLTRANSFERASE-RELATED"/>
    <property type="match status" value="1"/>
</dbReference>
<keyword evidence="1" id="KW-0808">Transferase</keyword>
<keyword evidence="1" id="KW-0548">Nucleotidyltransferase</keyword>
<evidence type="ECO:0000313" key="2">
    <source>
        <dbReference type="Proteomes" id="UP000322619"/>
    </source>
</evidence>